<organism evidence="2 3">
    <name type="scientific">Candidatus Nomurabacteria bacterium CG1_02_47_685</name>
    <dbReference type="NCBI Taxonomy" id="1805282"/>
    <lineage>
        <taxon>Bacteria</taxon>
        <taxon>Candidatus Nomuraibacteriota</taxon>
    </lineage>
</organism>
<comment type="caution">
    <text evidence="2">The sequence shown here is derived from an EMBL/GenBank/DDBJ whole genome shotgun (WGS) entry which is preliminary data.</text>
</comment>
<dbReference type="Proteomes" id="UP000183206">
    <property type="component" value="Unassembled WGS sequence"/>
</dbReference>
<sequence>MEEQWIKGSEDSEPRKMRPDDLLPPPQINKDFALFDWVSFCLTYIADMENGLGVRKTWNQEKVAFLLEKKDFQKRIERIRKDIGIDDLEPISDIKEYFVEVEDDKEIMISDSYFLWSNEEKKGKIADEISSIRKEYNLSPNFIEWLQYYILYAKVPEWVPEYNLSLLKNVMENPEEVILIPLNKQEKVYLRARLRKVLGIGPKGKPPRKYGKIFQALENLLSKSVGKERTSHTLIETLRILESKKENEQSYLEASVAFLNKKDEEIEQENPGDIVMSGDERKLAQNLRKRKQRLNRKYRN</sequence>
<evidence type="ECO:0000256" key="1">
    <source>
        <dbReference type="SAM" id="MobiDB-lite"/>
    </source>
</evidence>
<feature type="region of interest" description="Disordered" evidence="1">
    <location>
        <begin position="1"/>
        <end position="22"/>
    </location>
</feature>
<name>A0A1J4V870_9BACT</name>
<gene>
    <name evidence="2" type="ORF">AUJ44_03090</name>
</gene>
<dbReference type="AlphaFoldDB" id="A0A1J4V870"/>
<accession>A0A1J4V870</accession>
<evidence type="ECO:0000313" key="3">
    <source>
        <dbReference type="Proteomes" id="UP000183206"/>
    </source>
</evidence>
<protein>
    <submittedName>
        <fullName evidence="2">Uncharacterized protein</fullName>
    </submittedName>
</protein>
<dbReference type="EMBL" id="MNVO01000046">
    <property type="protein sequence ID" value="OIO32232.1"/>
    <property type="molecule type" value="Genomic_DNA"/>
</dbReference>
<proteinExistence type="predicted"/>
<feature type="compositionally biased region" description="Basic and acidic residues" evidence="1">
    <location>
        <begin position="1"/>
        <end position="21"/>
    </location>
</feature>
<evidence type="ECO:0000313" key="2">
    <source>
        <dbReference type="EMBL" id="OIO32232.1"/>
    </source>
</evidence>
<reference evidence="2 3" key="1">
    <citation type="journal article" date="2016" name="Environ. Microbiol.">
        <title>Genomic resolution of a cold subsurface aquifer community provides metabolic insights for novel microbes adapted to high CO concentrations.</title>
        <authorList>
            <person name="Probst A.J."/>
            <person name="Castelle C.J."/>
            <person name="Singh A."/>
            <person name="Brown C.T."/>
            <person name="Anantharaman K."/>
            <person name="Sharon I."/>
            <person name="Hug L.A."/>
            <person name="Burstein D."/>
            <person name="Emerson J.B."/>
            <person name="Thomas B.C."/>
            <person name="Banfield J.F."/>
        </authorList>
    </citation>
    <scope>NUCLEOTIDE SEQUENCE [LARGE SCALE GENOMIC DNA]</scope>
    <source>
        <strain evidence="2">CG1_02_47_685</strain>
    </source>
</reference>